<evidence type="ECO:0000256" key="6">
    <source>
        <dbReference type="SAM" id="Phobius"/>
    </source>
</evidence>
<dbReference type="InterPro" id="IPR050352">
    <property type="entry name" value="ABCG_transporters"/>
</dbReference>
<dbReference type="PANTHER" id="PTHR48041">
    <property type="entry name" value="ABC TRANSPORTER G FAMILY MEMBER 28"/>
    <property type="match status" value="1"/>
</dbReference>
<feature type="transmembrane region" description="Helical" evidence="6">
    <location>
        <begin position="12"/>
        <end position="31"/>
    </location>
</feature>
<keyword evidence="2" id="KW-0813">Transport</keyword>
<reference evidence="8 9" key="1">
    <citation type="submission" date="2018-06" db="EMBL/GenBank/DDBJ databases">
        <title>WGS assembly of Brassica rapa FPsc.</title>
        <authorList>
            <person name="Bowman J."/>
            <person name="Kohchi T."/>
            <person name="Yamato K."/>
            <person name="Jenkins J."/>
            <person name="Shu S."/>
            <person name="Ishizaki K."/>
            <person name="Yamaoka S."/>
            <person name="Nishihama R."/>
            <person name="Nakamura Y."/>
            <person name="Berger F."/>
            <person name="Adam C."/>
            <person name="Aki S."/>
            <person name="Althoff F."/>
            <person name="Araki T."/>
            <person name="Arteaga-Vazquez M."/>
            <person name="Balasubrmanian S."/>
            <person name="Bauer D."/>
            <person name="Boehm C."/>
            <person name="Briginshaw L."/>
            <person name="Caballero-Perez J."/>
            <person name="Catarino B."/>
            <person name="Chen F."/>
            <person name="Chiyoda S."/>
            <person name="Chovatia M."/>
            <person name="Davies K."/>
            <person name="Delmans M."/>
            <person name="Demura T."/>
            <person name="Dierschke T."/>
            <person name="Dolan L."/>
            <person name="Dorantes-Acosta A."/>
            <person name="Eklund D."/>
            <person name="Florent S."/>
            <person name="Flores-Sandoval E."/>
            <person name="Fujiyama A."/>
            <person name="Fukuzawa H."/>
            <person name="Galik B."/>
            <person name="Grimanelli D."/>
            <person name="Grimwood J."/>
            <person name="Grossniklaus U."/>
            <person name="Hamada T."/>
            <person name="Haseloff J."/>
            <person name="Hetherington A."/>
            <person name="Higo A."/>
            <person name="Hirakawa Y."/>
            <person name="Hundley H."/>
            <person name="Ikeda Y."/>
            <person name="Inoue K."/>
            <person name="Inoue S."/>
            <person name="Ishida S."/>
            <person name="Jia Q."/>
            <person name="Kakita M."/>
            <person name="Kanazawa T."/>
            <person name="Kawai Y."/>
            <person name="Kawashima T."/>
            <person name="Kennedy M."/>
            <person name="Kinose K."/>
            <person name="Kinoshita T."/>
            <person name="Kohara Y."/>
            <person name="Koide E."/>
            <person name="Komatsu K."/>
            <person name="Kopischke S."/>
            <person name="Kubo M."/>
            <person name="Kyozuka J."/>
            <person name="Lagercrantz U."/>
            <person name="Lin S."/>
            <person name="Lindquist E."/>
            <person name="Lipzen A."/>
            <person name="Lu C."/>
            <person name="Luna E."/>
            <person name="Martienssen R."/>
            <person name="Minamino N."/>
            <person name="Mizutani M."/>
            <person name="Mizutani M."/>
            <person name="Mochizuki N."/>
            <person name="Monte I."/>
            <person name="Mosher R."/>
            <person name="Nagasaki H."/>
            <person name="Nakagami H."/>
            <person name="Naramoto S."/>
            <person name="Nishitani K."/>
            <person name="Ohtani M."/>
            <person name="Okamoto T."/>
            <person name="Okumura M."/>
            <person name="Phillips J."/>
            <person name="Pollak B."/>
            <person name="Reinders A."/>
            <person name="Roevekamp M."/>
            <person name="Sano R."/>
            <person name="Sawa S."/>
            <person name="Schmid M."/>
            <person name="Shirakawa M."/>
            <person name="Solano R."/>
            <person name="Spunde A."/>
            <person name="Suetsugu N."/>
            <person name="Sugano S."/>
            <person name="Sugiyama A."/>
            <person name="Sun R."/>
            <person name="Suzuki Y."/>
            <person name="Takenaka M."/>
            <person name="Takezawa D."/>
            <person name="Tomogane H."/>
            <person name="Tsuzuki M."/>
            <person name="Ueda T."/>
            <person name="Umeda M."/>
            <person name="Ward J."/>
            <person name="Watanabe Y."/>
            <person name="Yazaki K."/>
            <person name="Yokoyama R."/>
            <person name="Yoshitake Y."/>
            <person name="Yotsui I."/>
            <person name="Zachgo S."/>
            <person name="Schmutz J."/>
        </authorList>
    </citation>
    <scope>NUCLEOTIDE SEQUENCE [LARGE SCALE GENOMIC DNA]</scope>
    <source>
        <strain evidence="9">cv. B-3</strain>
    </source>
</reference>
<evidence type="ECO:0000256" key="4">
    <source>
        <dbReference type="ARBA" id="ARBA00022989"/>
    </source>
</evidence>
<evidence type="ECO:0000256" key="1">
    <source>
        <dbReference type="ARBA" id="ARBA00004141"/>
    </source>
</evidence>
<dbReference type="Pfam" id="PF19055">
    <property type="entry name" value="ABC2_membrane_7"/>
    <property type="match status" value="1"/>
</dbReference>
<accession>A0A397Z325</accession>
<gene>
    <name evidence="8" type="ORF">BRARA_F00121</name>
</gene>
<organism evidence="8 9">
    <name type="scientific">Brassica campestris</name>
    <name type="common">Field mustard</name>
    <dbReference type="NCBI Taxonomy" id="3711"/>
    <lineage>
        <taxon>Eukaryota</taxon>
        <taxon>Viridiplantae</taxon>
        <taxon>Streptophyta</taxon>
        <taxon>Embryophyta</taxon>
        <taxon>Tracheophyta</taxon>
        <taxon>Spermatophyta</taxon>
        <taxon>Magnoliopsida</taxon>
        <taxon>eudicotyledons</taxon>
        <taxon>Gunneridae</taxon>
        <taxon>Pentapetalae</taxon>
        <taxon>rosids</taxon>
        <taxon>malvids</taxon>
        <taxon>Brassicales</taxon>
        <taxon>Brassicaceae</taxon>
        <taxon>Brassiceae</taxon>
        <taxon>Brassica</taxon>
    </lineage>
</organism>
<feature type="transmembrane region" description="Helical" evidence="6">
    <location>
        <begin position="43"/>
        <end position="64"/>
    </location>
</feature>
<evidence type="ECO:0000313" key="8">
    <source>
        <dbReference type="EMBL" id="RID56693.1"/>
    </source>
</evidence>
<proteinExistence type="predicted"/>
<feature type="domain" description="ABC transporter family G" evidence="7">
    <location>
        <begin position="1"/>
        <end position="167"/>
    </location>
</feature>
<keyword evidence="3 6" id="KW-0812">Transmembrane</keyword>
<dbReference type="AlphaFoldDB" id="A0A397Z325"/>
<comment type="subcellular location">
    <subcellularLocation>
        <location evidence="1">Membrane</location>
        <topology evidence="1">Multi-pass membrane protein</topology>
    </subcellularLocation>
</comment>
<dbReference type="EMBL" id="CM010633">
    <property type="protein sequence ID" value="RID56693.1"/>
    <property type="molecule type" value="Genomic_DNA"/>
</dbReference>
<dbReference type="GO" id="GO:0140359">
    <property type="term" value="F:ABC-type transporter activity"/>
    <property type="evidence" value="ECO:0007669"/>
    <property type="project" value="InterPro"/>
</dbReference>
<evidence type="ECO:0000256" key="2">
    <source>
        <dbReference type="ARBA" id="ARBA00022448"/>
    </source>
</evidence>
<keyword evidence="4 6" id="KW-1133">Transmembrane helix</keyword>
<dbReference type="Proteomes" id="UP000264353">
    <property type="component" value="Chromosome A6"/>
</dbReference>
<protein>
    <recommendedName>
        <fullName evidence="7">ABC transporter family G domain-containing protein</fullName>
    </recommendedName>
</protein>
<feature type="transmembrane region" description="Helical" evidence="6">
    <location>
        <begin position="71"/>
        <end position="87"/>
    </location>
</feature>
<sequence>MSSLASFLAKDTIDCFNTLVKPLVYLSMFYFFTNPRSTFLDHYIVLVCLVYCVTGIAYALAIFLQPGSAQLFSVLLPVVLTLVATQSNDSKAMKTIADLCYPKWALQAFVIRNAEKYSGVWMITRCGALMKGGYDINEWNLCIMILLLIGVATRMIAFVGMVILQKR</sequence>
<evidence type="ECO:0000259" key="7">
    <source>
        <dbReference type="Pfam" id="PF19055"/>
    </source>
</evidence>
<name>A0A397Z325_BRACM</name>
<dbReference type="InterPro" id="IPR043926">
    <property type="entry name" value="ABCG_dom"/>
</dbReference>
<dbReference type="PANTHER" id="PTHR48041:SF25">
    <property type="entry name" value="ABC TRANSPORTER DOMAIN-CONTAINING PROTEIN"/>
    <property type="match status" value="1"/>
</dbReference>
<evidence type="ECO:0000256" key="3">
    <source>
        <dbReference type="ARBA" id="ARBA00022692"/>
    </source>
</evidence>
<keyword evidence="5 6" id="KW-0472">Membrane</keyword>
<dbReference type="GO" id="GO:0016020">
    <property type="term" value="C:membrane"/>
    <property type="evidence" value="ECO:0007669"/>
    <property type="project" value="UniProtKB-SubCell"/>
</dbReference>
<evidence type="ECO:0000256" key="5">
    <source>
        <dbReference type="ARBA" id="ARBA00023136"/>
    </source>
</evidence>
<evidence type="ECO:0000313" key="9">
    <source>
        <dbReference type="Proteomes" id="UP000264353"/>
    </source>
</evidence>
<feature type="transmembrane region" description="Helical" evidence="6">
    <location>
        <begin position="143"/>
        <end position="164"/>
    </location>
</feature>